<evidence type="ECO:0000256" key="5">
    <source>
        <dbReference type="HAMAP-Rule" id="MF_00150"/>
    </source>
</evidence>
<dbReference type="EC" id="1.2.1.38" evidence="5"/>
<dbReference type="SMART" id="SM00859">
    <property type="entry name" value="Semialdhyde_dh"/>
    <property type="match status" value="1"/>
</dbReference>
<dbReference type="PANTHER" id="PTHR32338:SF10">
    <property type="entry name" value="N-ACETYL-GAMMA-GLUTAMYL-PHOSPHATE REDUCTASE, CHLOROPLASTIC-RELATED"/>
    <property type="match status" value="1"/>
</dbReference>
<evidence type="ECO:0000256" key="2">
    <source>
        <dbReference type="ARBA" id="ARBA00022605"/>
    </source>
</evidence>
<evidence type="ECO:0000256" key="6">
    <source>
        <dbReference type="PROSITE-ProRule" id="PRU10010"/>
    </source>
</evidence>
<organism evidence="8 9">
    <name type="scientific">Intestinicryptomonas porci</name>
    <dbReference type="NCBI Taxonomy" id="2926320"/>
    <lineage>
        <taxon>Bacteria</taxon>
        <taxon>Pseudomonadati</taxon>
        <taxon>Verrucomicrobiota</taxon>
        <taxon>Opitutia</taxon>
        <taxon>Opitutales</taxon>
        <taxon>Intestinicryptomonaceae</taxon>
        <taxon>Intestinicryptomonas</taxon>
    </lineage>
</organism>
<accession>A0ABU4WG43</accession>
<feature type="active site" evidence="5 6">
    <location>
        <position position="155"/>
    </location>
</feature>
<reference evidence="8 9" key="1">
    <citation type="submission" date="2022-03" db="EMBL/GenBank/DDBJ databases">
        <title>Novel taxa within the pig intestine.</title>
        <authorList>
            <person name="Wylensek D."/>
            <person name="Bishof K."/>
            <person name="Afrizal A."/>
            <person name="Clavel T."/>
        </authorList>
    </citation>
    <scope>NUCLEOTIDE SEQUENCE [LARGE SCALE GENOMIC DNA]</scope>
    <source>
        <strain evidence="8 9">CLA-KB-P66</strain>
    </source>
</reference>
<dbReference type="InterPro" id="IPR036291">
    <property type="entry name" value="NAD(P)-bd_dom_sf"/>
</dbReference>
<dbReference type="RefSeq" id="WP_370396966.1">
    <property type="nucleotide sequence ID" value="NZ_JALBUT010000005.1"/>
</dbReference>
<dbReference type="Proteomes" id="UP001275932">
    <property type="component" value="Unassembled WGS sequence"/>
</dbReference>
<evidence type="ECO:0000313" key="8">
    <source>
        <dbReference type="EMBL" id="MDX8415519.1"/>
    </source>
</evidence>
<keyword evidence="9" id="KW-1185">Reference proteome</keyword>
<comment type="function">
    <text evidence="5">Catalyzes the NADPH-dependent reduction of N-acetyl-5-glutamyl phosphate to yield N-acetyl-L-glutamate 5-semialdehyde.</text>
</comment>
<proteinExistence type="inferred from homology"/>
<dbReference type="EMBL" id="JALBUT010000005">
    <property type="protein sequence ID" value="MDX8415519.1"/>
    <property type="molecule type" value="Genomic_DNA"/>
</dbReference>
<keyword evidence="3 5" id="KW-0521">NADP</keyword>
<sequence length="344" mass="37795">MKKLRVGVTGASGYAGIELMRILGRHPNVELAAVTSRSLEGKPVIEDMPLLRHIFSDDFKFVKSDPATQAKMDDIDLWFLALPHGVAAEYARELLAAGKTVIDLSADFRLGSLERYLEFYKAEHPAPDLLKLGKYIIPELFDISKSDKLIACPGCYPTSILMPLIPLMREHAVSASGIVIDSYSGVSGGGRKADLMYSYCVRNESMTAYGLPKHRHLSEIEEQLSIAAGSDIVVQFIPHLSPTTRGIFTTIVLPAKFEGVEKVYEIWNKYYASKKFVKVLPSGKQPDTLYVSGTNRVDISAVYDSRTKNLIITSAVDNLIKGASGQAVQIMNLMFGFGEDAGLL</sequence>
<evidence type="ECO:0000256" key="3">
    <source>
        <dbReference type="ARBA" id="ARBA00022857"/>
    </source>
</evidence>
<dbReference type="InterPro" id="IPR023013">
    <property type="entry name" value="AGPR_AS"/>
</dbReference>
<dbReference type="Pfam" id="PF01118">
    <property type="entry name" value="Semialdhyde_dh"/>
    <property type="match status" value="1"/>
</dbReference>
<dbReference type="HAMAP" id="MF_00150">
    <property type="entry name" value="ArgC_type1"/>
    <property type="match status" value="1"/>
</dbReference>
<dbReference type="InterPro" id="IPR058924">
    <property type="entry name" value="AGPR_dimerisation_dom"/>
</dbReference>
<feature type="domain" description="Semialdehyde dehydrogenase NAD-binding" evidence="7">
    <location>
        <begin position="5"/>
        <end position="146"/>
    </location>
</feature>
<dbReference type="SUPFAM" id="SSF55347">
    <property type="entry name" value="Glyceraldehyde-3-phosphate dehydrogenase-like, C-terminal domain"/>
    <property type="match status" value="1"/>
</dbReference>
<dbReference type="PANTHER" id="PTHR32338">
    <property type="entry name" value="N-ACETYL-GAMMA-GLUTAMYL-PHOSPHATE REDUCTASE, CHLOROPLASTIC-RELATED-RELATED"/>
    <property type="match status" value="1"/>
</dbReference>
<dbReference type="CDD" id="cd23934">
    <property type="entry name" value="AGPR_1_C"/>
    <property type="match status" value="1"/>
</dbReference>
<keyword evidence="2 5" id="KW-0028">Amino-acid biosynthesis</keyword>
<dbReference type="InterPro" id="IPR000534">
    <property type="entry name" value="Semialdehyde_DH_NAD-bd"/>
</dbReference>
<comment type="similarity">
    <text evidence="5">Belongs to the NAGSA dehydrogenase family. Type 1 subfamily.</text>
</comment>
<dbReference type="InterPro" id="IPR050085">
    <property type="entry name" value="AGPR"/>
</dbReference>
<dbReference type="PROSITE" id="PS01224">
    <property type="entry name" value="ARGC"/>
    <property type="match status" value="1"/>
</dbReference>
<keyword evidence="5" id="KW-0963">Cytoplasm</keyword>
<keyword evidence="4 5" id="KW-0560">Oxidoreductase</keyword>
<gene>
    <name evidence="5 8" type="primary">argC</name>
    <name evidence="8" type="ORF">MOX91_04910</name>
</gene>
<comment type="catalytic activity">
    <reaction evidence="5">
        <text>N-acetyl-L-glutamate 5-semialdehyde + phosphate + NADP(+) = N-acetyl-L-glutamyl 5-phosphate + NADPH + H(+)</text>
        <dbReference type="Rhea" id="RHEA:21588"/>
        <dbReference type="ChEBI" id="CHEBI:15378"/>
        <dbReference type="ChEBI" id="CHEBI:29123"/>
        <dbReference type="ChEBI" id="CHEBI:43474"/>
        <dbReference type="ChEBI" id="CHEBI:57783"/>
        <dbReference type="ChEBI" id="CHEBI:57936"/>
        <dbReference type="ChEBI" id="CHEBI:58349"/>
        <dbReference type="EC" id="1.2.1.38"/>
    </reaction>
</comment>
<name>A0ABU4WG43_9BACT</name>
<comment type="subcellular location">
    <subcellularLocation>
        <location evidence="5">Cytoplasm</location>
    </subcellularLocation>
</comment>
<evidence type="ECO:0000256" key="1">
    <source>
        <dbReference type="ARBA" id="ARBA00022571"/>
    </source>
</evidence>
<dbReference type="Gene3D" id="3.40.50.720">
    <property type="entry name" value="NAD(P)-binding Rossmann-like Domain"/>
    <property type="match status" value="1"/>
</dbReference>
<dbReference type="Gene3D" id="3.30.360.10">
    <property type="entry name" value="Dihydrodipicolinate Reductase, domain 2"/>
    <property type="match status" value="1"/>
</dbReference>
<dbReference type="InterPro" id="IPR000706">
    <property type="entry name" value="AGPR_type-1"/>
</dbReference>
<protein>
    <recommendedName>
        <fullName evidence="5">N-acetyl-gamma-glutamyl-phosphate reductase</fullName>
        <shortName evidence="5">AGPR</shortName>
        <ecNumber evidence="5">1.2.1.38</ecNumber>
    </recommendedName>
    <alternativeName>
        <fullName evidence="5">N-acetyl-glutamate semialdehyde dehydrogenase</fullName>
        <shortName evidence="5">NAGSA dehydrogenase</shortName>
    </alternativeName>
</protein>
<dbReference type="Pfam" id="PF22698">
    <property type="entry name" value="Semialdhyde_dhC_1"/>
    <property type="match status" value="1"/>
</dbReference>
<keyword evidence="1 5" id="KW-0055">Arginine biosynthesis</keyword>
<dbReference type="SUPFAM" id="SSF51735">
    <property type="entry name" value="NAD(P)-binding Rossmann-fold domains"/>
    <property type="match status" value="1"/>
</dbReference>
<evidence type="ECO:0000256" key="4">
    <source>
        <dbReference type="ARBA" id="ARBA00023002"/>
    </source>
</evidence>
<comment type="caution">
    <text evidence="8">The sequence shown here is derived from an EMBL/GenBank/DDBJ whole genome shotgun (WGS) entry which is preliminary data.</text>
</comment>
<dbReference type="NCBIfam" id="TIGR01850">
    <property type="entry name" value="argC"/>
    <property type="match status" value="1"/>
</dbReference>
<evidence type="ECO:0000259" key="7">
    <source>
        <dbReference type="SMART" id="SM00859"/>
    </source>
</evidence>
<comment type="pathway">
    <text evidence="5">Amino-acid biosynthesis; L-arginine biosynthesis; N(2)-acetyl-L-ornithine from L-glutamate: step 3/4.</text>
</comment>
<dbReference type="CDD" id="cd17895">
    <property type="entry name" value="AGPR_1_N"/>
    <property type="match status" value="1"/>
</dbReference>
<evidence type="ECO:0000313" key="9">
    <source>
        <dbReference type="Proteomes" id="UP001275932"/>
    </source>
</evidence>
<dbReference type="GO" id="GO:0003942">
    <property type="term" value="F:N-acetyl-gamma-glutamyl-phosphate reductase activity"/>
    <property type="evidence" value="ECO:0007669"/>
    <property type="project" value="UniProtKB-EC"/>
</dbReference>